<dbReference type="HOGENOM" id="CLU_1670260_0_0_1"/>
<evidence type="ECO:0000256" key="1">
    <source>
        <dbReference type="SAM" id="MobiDB-lite"/>
    </source>
</evidence>
<feature type="region of interest" description="Disordered" evidence="1">
    <location>
        <begin position="1"/>
        <end position="50"/>
    </location>
</feature>
<reference key="1">
    <citation type="submission" date="2007-01" db="EMBL/GenBank/DDBJ databases">
        <title>The Genome Sequence of Puccinia graminis f. sp. tritici Strain CRL 75-36-700-3.</title>
        <authorList>
            <consortium name="The Broad Institute Genome Sequencing Platform"/>
            <person name="Birren B."/>
            <person name="Lander E."/>
            <person name="Galagan J."/>
            <person name="Nusbaum C."/>
            <person name="Devon K."/>
            <person name="Cuomo C."/>
            <person name="Jaffe D."/>
            <person name="Butler J."/>
            <person name="Alvarez P."/>
            <person name="Gnerre S."/>
            <person name="Grabherr M."/>
            <person name="Mauceli E."/>
            <person name="Brockman W."/>
            <person name="Young S."/>
            <person name="LaButti K."/>
            <person name="Sykes S."/>
            <person name="DeCaprio D."/>
            <person name="Crawford M."/>
            <person name="Koehrsen M."/>
            <person name="Engels R."/>
            <person name="Montgomery P."/>
            <person name="Pearson M."/>
            <person name="Howarth C."/>
            <person name="Larson L."/>
            <person name="White J."/>
            <person name="Zeng Q."/>
            <person name="Kodira C."/>
            <person name="Yandava C."/>
            <person name="Alvarado L."/>
            <person name="O'Leary S."/>
            <person name="Szabo L."/>
            <person name="Dean R."/>
            <person name="Schein J."/>
        </authorList>
    </citation>
    <scope>NUCLEOTIDE SEQUENCE</scope>
    <source>
        <strain>CRL 75-36-700-3</strain>
    </source>
</reference>
<dbReference type="GeneID" id="10540723"/>
<feature type="compositionally biased region" description="Polar residues" evidence="1">
    <location>
        <begin position="1"/>
        <end position="11"/>
    </location>
</feature>
<dbReference type="VEuPathDB" id="FungiDB:PGTG_13997"/>
<dbReference type="KEGG" id="pgr:PGTG_13997"/>
<gene>
    <name evidence="2" type="ORF">PGTG_13997</name>
</gene>
<dbReference type="Proteomes" id="UP000008783">
    <property type="component" value="Unassembled WGS sequence"/>
</dbReference>
<protein>
    <submittedName>
        <fullName evidence="2">Uncharacterized protein</fullName>
    </submittedName>
</protein>
<accession>E3KVU4</accession>
<organism evidence="2 3">
    <name type="scientific">Puccinia graminis f. sp. tritici (strain CRL 75-36-700-3 / race SCCL)</name>
    <name type="common">Black stem rust fungus</name>
    <dbReference type="NCBI Taxonomy" id="418459"/>
    <lineage>
        <taxon>Eukaryota</taxon>
        <taxon>Fungi</taxon>
        <taxon>Dikarya</taxon>
        <taxon>Basidiomycota</taxon>
        <taxon>Pucciniomycotina</taxon>
        <taxon>Pucciniomycetes</taxon>
        <taxon>Pucciniales</taxon>
        <taxon>Pucciniaceae</taxon>
        <taxon>Puccinia</taxon>
    </lineage>
</organism>
<reference evidence="3" key="2">
    <citation type="journal article" date="2011" name="Proc. Natl. Acad. Sci. U.S.A.">
        <title>Obligate biotrophy features unraveled by the genomic analysis of rust fungi.</title>
        <authorList>
            <person name="Duplessis S."/>
            <person name="Cuomo C.A."/>
            <person name="Lin Y.-C."/>
            <person name="Aerts A."/>
            <person name="Tisserant E."/>
            <person name="Veneault-Fourrey C."/>
            <person name="Joly D.L."/>
            <person name="Hacquard S."/>
            <person name="Amselem J."/>
            <person name="Cantarel B.L."/>
            <person name="Chiu R."/>
            <person name="Coutinho P.M."/>
            <person name="Feau N."/>
            <person name="Field M."/>
            <person name="Frey P."/>
            <person name="Gelhaye E."/>
            <person name="Goldberg J."/>
            <person name="Grabherr M.G."/>
            <person name="Kodira C.D."/>
            <person name="Kohler A."/>
            <person name="Kuees U."/>
            <person name="Lindquist E.A."/>
            <person name="Lucas S.M."/>
            <person name="Mago R."/>
            <person name="Mauceli E."/>
            <person name="Morin E."/>
            <person name="Murat C."/>
            <person name="Pangilinan J.L."/>
            <person name="Park R."/>
            <person name="Pearson M."/>
            <person name="Quesneville H."/>
            <person name="Rouhier N."/>
            <person name="Sakthikumar S."/>
            <person name="Salamov A.A."/>
            <person name="Schmutz J."/>
            <person name="Selles B."/>
            <person name="Shapiro H."/>
            <person name="Tanguay P."/>
            <person name="Tuskan G.A."/>
            <person name="Henrissat B."/>
            <person name="Van de Peer Y."/>
            <person name="Rouze P."/>
            <person name="Ellis J.G."/>
            <person name="Dodds P.N."/>
            <person name="Schein J.E."/>
            <person name="Zhong S."/>
            <person name="Hamelin R.C."/>
            <person name="Grigoriev I.V."/>
            <person name="Szabo L.J."/>
            <person name="Martin F."/>
        </authorList>
    </citation>
    <scope>NUCLEOTIDE SEQUENCE [LARGE SCALE GENOMIC DNA]</scope>
    <source>
        <strain evidence="3">CRL 75-36-700-3 / race SCCL</strain>
    </source>
</reference>
<dbReference type="AlphaFoldDB" id="E3KVU4"/>
<sequence length="158" mass="16885">MTSASPPNTSKAGALGLSGQPMSSHGSKPLGMKAPSRPQRQRTSGGPALWLSDCASATAERMRVSIAGITDIDTPGALQRHKSPPLYSLHLPPPSEILPIIPTQQPCNVKQSHTSLPPQAQLASPTKQSADNIARCMPHPRQPNHLYPHNTLCFPWPV</sequence>
<name>E3KVU4_PUCGT</name>
<dbReference type="EMBL" id="DS178314">
    <property type="protein sequence ID" value="EFP88419.1"/>
    <property type="molecule type" value="Genomic_DNA"/>
</dbReference>
<dbReference type="InParanoid" id="E3KVU4"/>
<dbReference type="RefSeq" id="XP_003332838.1">
    <property type="nucleotide sequence ID" value="XM_003332790.1"/>
</dbReference>
<evidence type="ECO:0000313" key="3">
    <source>
        <dbReference type="Proteomes" id="UP000008783"/>
    </source>
</evidence>
<keyword evidence="3" id="KW-1185">Reference proteome</keyword>
<dbReference type="OrthoDB" id="10652668at2759"/>
<proteinExistence type="predicted"/>
<evidence type="ECO:0000313" key="2">
    <source>
        <dbReference type="EMBL" id="EFP88419.1"/>
    </source>
</evidence>